<name>A0A0F9LCK2_9ZZZZ</name>
<comment type="caution">
    <text evidence="1">The sequence shown here is derived from an EMBL/GenBank/DDBJ whole genome shotgun (WGS) entry which is preliminary data.</text>
</comment>
<gene>
    <name evidence="1" type="ORF">LCGC14_1231160</name>
</gene>
<accession>A0A0F9LCK2</accession>
<proteinExistence type="predicted"/>
<dbReference type="AlphaFoldDB" id="A0A0F9LCK2"/>
<sequence length="157" mass="17924">SQETPGAPDMLVHFDIDTLFRKSVIPIEAEMDGYDVGLKLRRKINPVKARITIDMMAIRNTANTVYWLDCWTDIIKSVHPLAKPQGFGQSSCWDAFLMAEEKGLRALTLHHKYGLPGRNGGNNVVWNGNVHKLRKDDCVAYFRDELDRLRKRDNAGR</sequence>
<protein>
    <submittedName>
        <fullName evidence="1">Uncharacterized protein</fullName>
    </submittedName>
</protein>
<dbReference type="EMBL" id="LAZR01006571">
    <property type="protein sequence ID" value="KKM91168.1"/>
    <property type="molecule type" value="Genomic_DNA"/>
</dbReference>
<reference evidence="1" key="1">
    <citation type="journal article" date="2015" name="Nature">
        <title>Complex archaea that bridge the gap between prokaryotes and eukaryotes.</title>
        <authorList>
            <person name="Spang A."/>
            <person name="Saw J.H."/>
            <person name="Jorgensen S.L."/>
            <person name="Zaremba-Niedzwiedzka K."/>
            <person name="Martijn J."/>
            <person name="Lind A.E."/>
            <person name="van Eijk R."/>
            <person name="Schleper C."/>
            <person name="Guy L."/>
            <person name="Ettema T.J."/>
        </authorList>
    </citation>
    <scope>NUCLEOTIDE SEQUENCE</scope>
</reference>
<evidence type="ECO:0000313" key="1">
    <source>
        <dbReference type="EMBL" id="KKM91168.1"/>
    </source>
</evidence>
<feature type="non-terminal residue" evidence="1">
    <location>
        <position position="1"/>
    </location>
</feature>
<organism evidence="1">
    <name type="scientific">marine sediment metagenome</name>
    <dbReference type="NCBI Taxonomy" id="412755"/>
    <lineage>
        <taxon>unclassified sequences</taxon>
        <taxon>metagenomes</taxon>
        <taxon>ecological metagenomes</taxon>
    </lineage>
</organism>